<protein>
    <submittedName>
        <fullName evidence="1">Uncharacterized protein</fullName>
    </submittedName>
</protein>
<dbReference type="EMBL" id="LN854558">
    <property type="protein sequence ID" value="CRL46825.1"/>
    <property type="molecule type" value="Genomic_DNA"/>
</dbReference>
<dbReference type="AlphaFoldDB" id="A0A193QPE9"/>
<reference evidence="2" key="1">
    <citation type="submission" date="2015-05" db="EMBL/GenBank/DDBJ databases">
        <authorList>
            <person name="Goodhead I."/>
        </authorList>
    </citation>
    <scope>NUCLEOTIDE SEQUENCE [LARGE SCALE GENOMIC DNA]</scope>
    <source>
        <strain evidence="2">morsitans</strain>
        <plasmid evidence="2">psg1</plasmid>
    </source>
</reference>
<accession>A0A193QPE9</accession>
<name>A0A193QPE9_SODGM</name>
<gene>
    <name evidence="1" type="ORF">SGGMMB4_05777</name>
</gene>
<dbReference type="Proteomes" id="UP000245838">
    <property type="component" value="Plasmid psg1"/>
</dbReference>
<evidence type="ECO:0000313" key="2">
    <source>
        <dbReference type="Proteomes" id="UP000245838"/>
    </source>
</evidence>
<proteinExistence type="predicted"/>
<organism evidence="1 2">
    <name type="scientific">Sodalis glossinidius (strain morsitans)</name>
    <dbReference type="NCBI Taxonomy" id="343509"/>
    <lineage>
        <taxon>Bacteria</taxon>
        <taxon>Pseudomonadati</taxon>
        <taxon>Pseudomonadota</taxon>
        <taxon>Gammaproteobacteria</taxon>
        <taxon>Enterobacterales</taxon>
        <taxon>Bruguierivoracaceae</taxon>
        <taxon>Sodalis</taxon>
    </lineage>
</organism>
<sequence>MRHLTALVQTALLSLDLEMRVRTGGFTAAAAFGKVEGIWLLLVVHAGRWTGWSQAPDASTPKLRLIFGRIQRKLGGRKQARCLRELYLMRAQDQSPLPTLSAGSGD</sequence>
<geneLocation type="plasmid" evidence="2">
    <name>psg1</name>
</geneLocation>
<evidence type="ECO:0000313" key="1">
    <source>
        <dbReference type="EMBL" id="CRL46825.1"/>
    </source>
</evidence>
<dbReference type="BioCyc" id="SGLO343509:SGP1_RS22230-MONOMER"/>